<feature type="active site" evidence="9">
    <location>
        <position position="284"/>
    </location>
</feature>
<dbReference type="InterPro" id="IPR016039">
    <property type="entry name" value="Thiolase-like"/>
</dbReference>
<evidence type="ECO:0000259" key="11">
    <source>
        <dbReference type="Pfam" id="PF08545"/>
    </source>
</evidence>
<organism evidence="12 13">
    <name type="scientific">Alkalibacterium iburiense</name>
    <dbReference type="NCBI Taxonomy" id="290589"/>
    <lineage>
        <taxon>Bacteria</taxon>
        <taxon>Bacillati</taxon>
        <taxon>Bacillota</taxon>
        <taxon>Bacilli</taxon>
        <taxon>Lactobacillales</taxon>
        <taxon>Carnobacteriaceae</taxon>
        <taxon>Alkalibacterium</taxon>
    </lineage>
</organism>
<dbReference type="Proteomes" id="UP001501166">
    <property type="component" value="Unassembled WGS sequence"/>
</dbReference>
<comment type="catalytic activity">
    <reaction evidence="9">
        <text>malonyl-[ACP] + acetyl-CoA + H(+) = 3-oxobutanoyl-[ACP] + CO2 + CoA</text>
        <dbReference type="Rhea" id="RHEA:12080"/>
        <dbReference type="Rhea" id="RHEA-COMP:9623"/>
        <dbReference type="Rhea" id="RHEA-COMP:9625"/>
        <dbReference type="ChEBI" id="CHEBI:15378"/>
        <dbReference type="ChEBI" id="CHEBI:16526"/>
        <dbReference type="ChEBI" id="CHEBI:57287"/>
        <dbReference type="ChEBI" id="CHEBI:57288"/>
        <dbReference type="ChEBI" id="CHEBI:78449"/>
        <dbReference type="ChEBI" id="CHEBI:78450"/>
        <dbReference type="EC" id="2.3.1.180"/>
    </reaction>
</comment>
<dbReference type="EC" id="2.3.1.180" evidence="9"/>
<evidence type="ECO:0000256" key="4">
    <source>
        <dbReference type="ARBA" id="ARBA00022679"/>
    </source>
</evidence>
<feature type="domain" description="Beta-ketoacyl-[acyl-carrier-protein] synthase III N-terminal" evidence="11">
    <location>
        <begin position="109"/>
        <end position="187"/>
    </location>
</feature>
<evidence type="ECO:0000256" key="9">
    <source>
        <dbReference type="HAMAP-Rule" id="MF_01815"/>
    </source>
</evidence>
<keyword evidence="13" id="KW-1185">Reference proteome</keyword>
<proteinExistence type="inferred from homology"/>
<evidence type="ECO:0000256" key="5">
    <source>
        <dbReference type="ARBA" id="ARBA00022832"/>
    </source>
</evidence>
<dbReference type="EMBL" id="BAAACW010000051">
    <property type="protein sequence ID" value="GAA0357719.1"/>
    <property type="molecule type" value="Genomic_DNA"/>
</dbReference>
<evidence type="ECO:0000256" key="8">
    <source>
        <dbReference type="ARBA" id="ARBA00023315"/>
    </source>
</evidence>
<feature type="active site" evidence="9">
    <location>
        <position position="115"/>
    </location>
</feature>
<dbReference type="NCBIfam" id="TIGR00747">
    <property type="entry name" value="fabH"/>
    <property type="match status" value="1"/>
</dbReference>
<dbReference type="PANTHER" id="PTHR34069:SF2">
    <property type="entry name" value="BETA-KETOACYL-[ACYL-CARRIER-PROTEIN] SYNTHASE III"/>
    <property type="match status" value="1"/>
</dbReference>
<keyword evidence="6 9" id="KW-0443">Lipid metabolism</keyword>
<dbReference type="RefSeq" id="WP_343754277.1">
    <property type="nucleotide sequence ID" value="NZ_BAAACW010000051.1"/>
</dbReference>
<keyword evidence="5 9" id="KW-0276">Fatty acid metabolism</keyword>
<comment type="caution">
    <text evidence="9">Lacks conserved residue(s) required for the propagation of feature annotation.</text>
</comment>
<evidence type="ECO:0000256" key="3">
    <source>
        <dbReference type="ARBA" id="ARBA00022516"/>
    </source>
</evidence>
<keyword evidence="4 9" id="KW-0808">Transferase</keyword>
<comment type="similarity">
    <text evidence="1 9">Belongs to the thiolase-like superfamily. FabH family.</text>
</comment>
<keyword evidence="3 9" id="KW-0444">Lipid biosynthesis</keyword>
<accession>A0ABP3H2D8</accession>
<gene>
    <name evidence="9" type="primary">fabH</name>
    <name evidence="12" type="ORF">GCM10008932_08120</name>
</gene>
<evidence type="ECO:0000256" key="7">
    <source>
        <dbReference type="ARBA" id="ARBA00023160"/>
    </source>
</evidence>
<dbReference type="Gene3D" id="3.40.47.10">
    <property type="match status" value="1"/>
</dbReference>
<name>A0ABP3H2D8_9LACT</name>
<comment type="subcellular location">
    <subcellularLocation>
        <location evidence="9">Cytoplasm</location>
    </subcellularLocation>
</comment>
<evidence type="ECO:0000256" key="6">
    <source>
        <dbReference type="ARBA" id="ARBA00023098"/>
    </source>
</evidence>
<dbReference type="Pfam" id="PF08545">
    <property type="entry name" value="ACP_syn_III"/>
    <property type="match status" value="1"/>
</dbReference>
<dbReference type="CDD" id="cd00830">
    <property type="entry name" value="KAS_III"/>
    <property type="match status" value="1"/>
</dbReference>
<evidence type="ECO:0000313" key="12">
    <source>
        <dbReference type="EMBL" id="GAA0357719.1"/>
    </source>
</evidence>
<comment type="domain">
    <text evidence="9">The last Arg residue of the ACP-binding site is essential for the weak association between ACP/AcpP and FabH.</text>
</comment>
<dbReference type="SUPFAM" id="SSF53901">
    <property type="entry name" value="Thiolase-like"/>
    <property type="match status" value="1"/>
</dbReference>
<keyword evidence="8 9" id="KW-0012">Acyltransferase</keyword>
<feature type="active site" evidence="9">
    <location>
        <position position="254"/>
    </location>
</feature>
<keyword evidence="2 9" id="KW-0963">Cytoplasm</keyword>
<evidence type="ECO:0000256" key="1">
    <source>
        <dbReference type="ARBA" id="ARBA00008642"/>
    </source>
</evidence>
<comment type="function">
    <text evidence="9">Catalyzes the condensation reaction of fatty acid synthesis by the addition to an acyl acceptor of two carbons from malonyl-ACP. Catalyzes the first condensation reaction which initiates fatty acid synthesis and may therefore play a role in governing the total rate of fatty acid production. Possesses both acetoacetyl-ACP synthase and acetyl transacylase activities. Its substrate specificity determines the biosynthesis of branched-chain and/or straight-chain of fatty acids.</text>
</comment>
<dbReference type="PANTHER" id="PTHR34069">
    <property type="entry name" value="3-OXOACYL-[ACYL-CARRIER-PROTEIN] SYNTHASE 3"/>
    <property type="match status" value="1"/>
</dbReference>
<keyword evidence="7 9" id="KW-0275">Fatty acid biosynthesis</keyword>
<dbReference type="NCBIfam" id="NF006829">
    <property type="entry name" value="PRK09352.1"/>
    <property type="match status" value="1"/>
</dbReference>
<feature type="domain" description="Beta-ketoacyl-[acyl-carrier-protein] synthase III C-terminal" evidence="10">
    <location>
        <begin position="238"/>
        <end position="328"/>
    </location>
</feature>
<reference evidence="13" key="1">
    <citation type="journal article" date="2019" name="Int. J. Syst. Evol. Microbiol.">
        <title>The Global Catalogue of Microorganisms (GCM) 10K type strain sequencing project: providing services to taxonomists for standard genome sequencing and annotation.</title>
        <authorList>
            <consortium name="The Broad Institute Genomics Platform"/>
            <consortium name="The Broad Institute Genome Sequencing Center for Infectious Disease"/>
            <person name="Wu L."/>
            <person name="Ma J."/>
        </authorList>
    </citation>
    <scope>NUCLEOTIDE SEQUENCE [LARGE SCALE GENOMIC DNA]</scope>
    <source>
        <strain evidence="13">JCM 12662</strain>
    </source>
</reference>
<dbReference type="InterPro" id="IPR013747">
    <property type="entry name" value="ACP_syn_III_C"/>
</dbReference>
<comment type="pathway">
    <text evidence="9">Lipid metabolism; fatty acid biosynthesis.</text>
</comment>
<dbReference type="Pfam" id="PF08541">
    <property type="entry name" value="ACP_syn_III_C"/>
    <property type="match status" value="1"/>
</dbReference>
<keyword evidence="9" id="KW-0511">Multifunctional enzyme</keyword>
<evidence type="ECO:0000259" key="10">
    <source>
        <dbReference type="Pfam" id="PF08541"/>
    </source>
</evidence>
<comment type="caution">
    <text evidence="12">The sequence shown here is derived from an EMBL/GenBank/DDBJ whole genome shotgun (WGS) entry which is preliminary data.</text>
</comment>
<evidence type="ECO:0000313" key="13">
    <source>
        <dbReference type="Proteomes" id="UP001501166"/>
    </source>
</evidence>
<sequence>MIELNSVKIHSTGMYVPSNVTTNDDLTHWMDTSDEWIRQRTGIEQRHLSEGENTSDLCIKATENILKDVNVNPEEIGLIIVATVTPDTQTPSVAAKVQSAIQAKNAIAFDLSAACTGFVYALSVADKMLKQMQSDYALVIGGEVLSKIIDWSDRRTAVLFGDGAGGVLLKKEKSSSDLFIEDLHTDGDRGNAITIGGRKLSNPLFTSDDEDEGYMKMEGRSVFNFVTKTIPGSIESVLDRGNMTMDDIDYVLFHQANAKMIEMVAKKLNSPIEKFPMNIQKYGNTSAASVPILLDDLVKSKQLKLGSKQKIILSAFGGGLTWGTVLIEL</sequence>
<protein>
    <recommendedName>
        <fullName evidence="9">Beta-ketoacyl-[acyl-carrier-protein] synthase III</fullName>
        <shortName evidence="9">Beta-ketoacyl-ACP synthase III</shortName>
        <shortName evidence="9">KAS III</shortName>
        <ecNumber evidence="9">2.3.1.180</ecNumber>
    </recommendedName>
    <alternativeName>
        <fullName evidence="9">3-oxoacyl-[acyl-carrier-protein] synthase 3</fullName>
    </alternativeName>
    <alternativeName>
        <fullName evidence="9">3-oxoacyl-[acyl-carrier-protein] synthase III</fullName>
    </alternativeName>
</protein>
<evidence type="ECO:0000256" key="2">
    <source>
        <dbReference type="ARBA" id="ARBA00022490"/>
    </source>
</evidence>
<comment type="subunit">
    <text evidence="9">Homodimer.</text>
</comment>
<dbReference type="InterPro" id="IPR004655">
    <property type="entry name" value="FabH"/>
</dbReference>
<dbReference type="HAMAP" id="MF_01815">
    <property type="entry name" value="FabH"/>
    <property type="match status" value="1"/>
</dbReference>
<dbReference type="InterPro" id="IPR013751">
    <property type="entry name" value="ACP_syn_III_N"/>
</dbReference>